<name>A0A376ZFG8_ECOLX</name>
<protein>
    <submittedName>
        <fullName evidence="1">Putative polysaccharide export protein</fullName>
    </submittedName>
</protein>
<gene>
    <name evidence="1" type="primary">wza_2</name>
    <name evidence="1" type="ORF">NCTC8179_00319</name>
</gene>
<sequence length="70" mass="7606">MPLLVSVTLISGCTVLPGSNMSTMGKDVIKQQDADFDLDKMVNVYPLTPRLIDNYTPTPECSAPQYDAGK</sequence>
<dbReference type="Proteomes" id="UP000255543">
    <property type="component" value="Unassembled WGS sequence"/>
</dbReference>
<dbReference type="AlphaFoldDB" id="A0A376ZFG8"/>
<reference evidence="1 2" key="1">
    <citation type="submission" date="2018-06" db="EMBL/GenBank/DDBJ databases">
        <authorList>
            <consortium name="Pathogen Informatics"/>
            <person name="Doyle S."/>
        </authorList>
    </citation>
    <scope>NUCLEOTIDE SEQUENCE [LARGE SCALE GENOMIC DNA]</scope>
    <source>
        <strain evidence="1 2">NCTC8179</strain>
    </source>
</reference>
<dbReference type="EMBL" id="UGEB01000001">
    <property type="protein sequence ID" value="STK45188.1"/>
    <property type="molecule type" value="Genomic_DNA"/>
</dbReference>
<organism evidence="1 2">
    <name type="scientific">Escherichia coli</name>
    <dbReference type="NCBI Taxonomy" id="562"/>
    <lineage>
        <taxon>Bacteria</taxon>
        <taxon>Pseudomonadati</taxon>
        <taxon>Pseudomonadota</taxon>
        <taxon>Gammaproteobacteria</taxon>
        <taxon>Enterobacterales</taxon>
        <taxon>Enterobacteriaceae</taxon>
        <taxon>Escherichia</taxon>
    </lineage>
</organism>
<proteinExistence type="predicted"/>
<evidence type="ECO:0000313" key="2">
    <source>
        <dbReference type="Proteomes" id="UP000255543"/>
    </source>
</evidence>
<evidence type="ECO:0000313" key="1">
    <source>
        <dbReference type="EMBL" id="STK45188.1"/>
    </source>
</evidence>
<accession>A0A376ZFG8</accession>